<organism evidence="3 4">
    <name type="scientific">Elysia crispata</name>
    <name type="common">lettuce slug</name>
    <dbReference type="NCBI Taxonomy" id="231223"/>
    <lineage>
        <taxon>Eukaryota</taxon>
        <taxon>Metazoa</taxon>
        <taxon>Spiralia</taxon>
        <taxon>Lophotrochozoa</taxon>
        <taxon>Mollusca</taxon>
        <taxon>Gastropoda</taxon>
        <taxon>Heterobranchia</taxon>
        <taxon>Euthyneura</taxon>
        <taxon>Panpulmonata</taxon>
        <taxon>Sacoglossa</taxon>
        <taxon>Placobranchoidea</taxon>
        <taxon>Plakobranchidae</taxon>
        <taxon>Elysia</taxon>
    </lineage>
</organism>
<proteinExistence type="inferred from homology"/>
<evidence type="ECO:0000259" key="2">
    <source>
        <dbReference type="Pfam" id="PF13472"/>
    </source>
</evidence>
<feature type="domain" description="SGNH hydrolase-type esterase" evidence="2">
    <location>
        <begin position="41"/>
        <end position="212"/>
    </location>
</feature>
<keyword evidence="4" id="KW-1185">Reference proteome</keyword>
<dbReference type="CDD" id="cd01820">
    <property type="entry name" value="PAF_acetylesterase_like"/>
    <property type="match status" value="1"/>
</dbReference>
<dbReference type="PANTHER" id="PTHR11852">
    <property type="entry name" value="PLATELET-ACTIVATING FACTOR ACETYLHYDROLASE"/>
    <property type="match status" value="1"/>
</dbReference>
<dbReference type="Proteomes" id="UP001283361">
    <property type="component" value="Unassembled WGS sequence"/>
</dbReference>
<dbReference type="Pfam" id="PF13472">
    <property type="entry name" value="Lipase_GDSL_2"/>
    <property type="match status" value="1"/>
</dbReference>
<dbReference type="Gene3D" id="3.40.50.1110">
    <property type="entry name" value="SGNH hydrolase"/>
    <property type="match status" value="1"/>
</dbReference>
<dbReference type="AlphaFoldDB" id="A0AAE1DLR4"/>
<dbReference type="EMBL" id="JAWDGP010003337">
    <property type="protein sequence ID" value="KAK3775396.1"/>
    <property type="molecule type" value="Genomic_DNA"/>
</dbReference>
<dbReference type="InterPro" id="IPR036514">
    <property type="entry name" value="SGNH_hydro_sf"/>
</dbReference>
<dbReference type="SUPFAM" id="SSF52266">
    <property type="entry name" value="SGNH hydrolase"/>
    <property type="match status" value="1"/>
</dbReference>
<gene>
    <name evidence="3" type="ORF">RRG08_046657</name>
</gene>
<evidence type="ECO:0000313" key="4">
    <source>
        <dbReference type="Proteomes" id="UP001283361"/>
    </source>
</evidence>
<protein>
    <recommendedName>
        <fullName evidence="2">SGNH hydrolase-type esterase domain-containing protein</fullName>
    </recommendedName>
</protein>
<reference evidence="3" key="1">
    <citation type="journal article" date="2023" name="G3 (Bethesda)">
        <title>A reference genome for the long-term kleptoplast-retaining sea slug Elysia crispata morphotype clarki.</title>
        <authorList>
            <person name="Eastman K.E."/>
            <person name="Pendleton A.L."/>
            <person name="Shaikh M.A."/>
            <person name="Suttiyut T."/>
            <person name="Ogas R."/>
            <person name="Tomko P."/>
            <person name="Gavelis G."/>
            <person name="Widhalm J.R."/>
            <person name="Wisecaver J.H."/>
        </authorList>
    </citation>
    <scope>NUCLEOTIDE SEQUENCE</scope>
    <source>
        <strain evidence="3">ECLA1</strain>
    </source>
</reference>
<dbReference type="PANTHER" id="PTHR11852:SF0">
    <property type="entry name" value="PLATELET-ACTIVATING FACTOR ACETYLHYDROLASE IB SUBUNIT BETA HOMOLOG"/>
    <property type="match status" value="1"/>
</dbReference>
<comment type="similarity">
    <text evidence="1">Belongs to the 'GDSL' lipolytic enzyme family. Platelet-activating factor acetylhydrolase IB beta/gamma subunits subfamily.</text>
</comment>
<accession>A0AAE1DLR4</accession>
<dbReference type="InterPro" id="IPR013830">
    <property type="entry name" value="SGNH_hydro"/>
</dbReference>
<comment type="caution">
    <text evidence="3">The sequence shown here is derived from an EMBL/GenBank/DDBJ whole genome shotgun (WGS) entry which is preliminary data.</text>
</comment>
<evidence type="ECO:0000256" key="1">
    <source>
        <dbReference type="ARBA" id="ARBA00038184"/>
    </source>
</evidence>
<name>A0AAE1DLR4_9GAST</name>
<sequence>MSTRAAEPHPVEDIHGDGRWMSMHKHFLHDAKEKEPEVVLIGDSLIRNVVWSPIWKRMFEPLHCLNLGVGGDRTEHVLWRVLNGELDQIEPKVIVLMVGTNNHGDTAEQVTAGIMAIVKAILDKQPSSYLIVMGLLPRGEHPNPLREKHTTVNQQLSNQLANTPMTTFLHVDDQDFFLPGPKGGDPVTAANGVIPRELMYDFLHLSMDEGYQKLCDPLLEEIQNCLGTFVKVESTSFDTGSMSEDAAVEKCELETCREIKFRPFADIEGPHQLLL</sequence>
<evidence type="ECO:0000313" key="3">
    <source>
        <dbReference type="EMBL" id="KAK3775396.1"/>
    </source>
</evidence>